<dbReference type="Proteomes" id="UP000215914">
    <property type="component" value="Unassembled WGS sequence"/>
</dbReference>
<evidence type="ECO:0000313" key="1">
    <source>
        <dbReference type="EMBL" id="KAF5815335.1"/>
    </source>
</evidence>
<dbReference type="AlphaFoldDB" id="A0A9K3JIX8"/>
<name>A0A9K3JIX8_HELAN</name>
<keyword evidence="2" id="KW-1185">Reference proteome</keyword>
<dbReference type="Gramene" id="mRNA:HanXRQr2_Chr03g0121951">
    <property type="protein sequence ID" value="mRNA:HanXRQr2_Chr03g0121951"/>
    <property type="gene ID" value="HanXRQr2_Chr03g0121951"/>
</dbReference>
<accession>A0A9K3JIX8</accession>
<gene>
    <name evidence="1" type="ORF">HanXRQr2_Chr03g0121951</name>
</gene>
<reference evidence="1" key="1">
    <citation type="journal article" date="2017" name="Nature">
        <title>The sunflower genome provides insights into oil metabolism, flowering and Asterid evolution.</title>
        <authorList>
            <person name="Badouin H."/>
            <person name="Gouzy J."/>
            <person name="Grassa C.J."/>
            <person name="Murat F."/>
            <person name="Staton S.E."/>
            <person name="Cottret L."/>
            <person name="Lelandais-Briere C."/>
            <person name="Owens G.L."/>
            <person name="Carrere S."/>
            <person name="Mayjonade B."/>
            <person name="Legrand L."/>
            <person name="Gill N."/>
            <person name="Kane N.C."/>
            <person name="Bowers J.E."/>
            <person name="Hubner S."/>
            <person name="Bellec A."/>
            <person name="Berard A."/>
            <person name="Berges H."/>
            <person name="Blanchet N."/>
            <person name="Boniface M.C."/>
            <person name="Brunel D."/>
            <person name="Catrice O."/>
            <person name="Chaidir N."/>
            <person name="Claudel C."/>
            <person name="Donnadieu C."/>
            <person name="Faraut T."/>
            <person name="Fievet G."/>
            <person name="Helmstetter N."/>
            <person name="King M."/>
            <person name="Knapp S.J."/>
            <person name="Lai Z."/>
            <person name="Le Paslier M.C."/>
            <person name="Lippi Y."/>
            <person name="Lorenzon L."/>
            <person name="Mandel J.R."/>
            <person name="Marage G."/>
            <person name="Marchand G."/>
            <person name="Marquand E."/>
            <person name="Bret-Mestries E."/>
            <person name="Morien E."/>
            <person name="Nambeesan S."/>
            <person name="Nguyen T."/>
            <person name="Pegot-Espagnet P."/>
            <person name="Pouilly N."/>
            <person name="Raftis F."/>
            <person name="Sallet E."/>
            <person name="Schiex T."/>
            <person name="Thomas J."/>
            <person name="Vandecasteele C."/>
            <person name="Vares D."/>
            <person name="Vear F."/>
            <person name="Vautrin S."/>
            <person name="Crespi M."/>
            <person name="Mangin B."/>
            <person name="Burke J.M."/>
            <person name="Salse J."/>
            <person name="Munos S."/>
            <person name="Vincourt P."/>
            <person name="Rieseberg L.H."/>
            <person name="Langlade N.B."/>
        </authorList>
    </citation>
    <scope>NUCLEOTIDE SEQUENCE</scope>
    <source>
        <tissue evidence="1">Leaves</tissue>
    </source>
</reference>
<reference evidence="1" key="2">
    <citation type="submission" date="2020-06" db="EMBL/GenBank/DDBJ databases">
        <title>Helianthus annuus Genome sequencing and assembly Release 2.</title>
        <authorList>
            <person name="Gouzy J."/>
            <person name="Langlade N."/>
            <person name="Munos S."/>
        </authorList>
    </citation>
    <scope>NUCLEOTIDE SEQUENCE</scope>
    <source>
        <tissue evidence="1">Leaves</tissue>
    </source>
</reference>
<proteinExistence type="predicted"/>
<dbReference type="EMBL" id="MNCJ02000318">
    <property type="protein sequence ID" value="KAF5815335.1"/>
    <property type="molecule type" value="Genomic_DNA"/>
</dbReference>
<organism evidence="1 2">
    <name type="scientific">Helianthus annuus</name>
    <name type="common">Common sunflower</name>
    <dbReference type="NCBI Taxonomy" id="4232"/>
    <lineage>
        <taxon>Eukaryota</taxon>
        <taxon>Viridiplantae</taxon>
        <taxon>Streptophyta</taxon>
        <taxon>Embryophyta</taxon>
        <taxon>Tracheophyta</taxon>
        <taxon>Spermatophyta</taxon>
        <taxon>Magnoliopsida</taxon>
        <taxon>eudicotyledons</taxon>
        <taxon>Gunneridae</taxon>
        <taxon>Pentapetalae</taxon>
        <taxon>asterids</taxon>
        <taxon>campanulids</taxon>
        <taxon>Asterales</taxon>
        <taxon>Asteraceae</taxon>
        <taxon>Asteroideae</taxon>
        <taxon>Heliantheae alliance</taxon>
        <taxon>Heliantheae</taxon>
        <taxon>Helianthus</taxon>
    </lineage>
</organism>
<sequence>MHVIRVNPNYARYLHNYARSIGGRIPSHVKSLLYFKLTLDRYVMQ</sequence>
<evidence type="ECO:0000313" key="2">
    <source>
        <dbReference type="Proteomes" id="UP000215914"/>
    </source>
</evidence>
<protein>
    <submittedName>
        <fullName evidence="1">Uncharacterized protein</fullName>
    </submittedName>
</protein>
<comment type="caution">
    <text evidence="1">The sequence shown here is derived from an EMBL/GenBank/DDBJ whole genome shotgun (WGS) entry which is preliminary data.</text>
</comment>